<comment type="caution">
    <text evidence="1">The sequence shown here is derived from an EMBL/GenBank/DDBJ whole genome shotgun (WGS) entry which is preliminary data.</text>
</comment>
<name>A0A9X2F281_9SPHI</name>
<organism evidence="1 2">
    <name type="scientific">Solitalea agri</name>
    <dbReference type="NCBI Taxonomy" id="2953739"/>
    <lineage>
        <taxon>Bacteria</taxon>
        <taxon>Pseudomonadati</taxon>
        <taxon>Bacteroidota</taxon>
        <taxon>Sphingobacteriia</taxon>
        <taxon>Sphingobacteriales</taxon>
        <taxon>Sphingobacteriaceae</taxon>
        <taxon>Solitalea</taxon>
    </lineage>
</organism>
<gene>
    <name evidence="1" type="ORF">NF867_08340</name>
</gene>
<accession>A0A9X2F281</accession>
<dbReference type="Proteomes" id="UP001155182">
    <property type="component" value="Unassembled WGS sequence"/>
</dbReference>
<evidence type="ECO:0000313" key="2">
    <source>
        <dbReference type="Proteomes" id="UP001155182"/>
    </source>
</evidence>
<evidence type="ECO:0000313" key="1">
    <source>
        <dbReference type="EMBL" id="MCO4292866.1"/>
    </source>
</evidence>
<dbReference type="RefSeq" id="WP_252587358.1">
    <property type="nucleotide sequence ID" value="NZ_JAMWYS010000028.1"/>
</dbReference>
<keyword evidence="2" id="KW-1185">Reference proteome</keyword>
<dbReference type="AlphaFoldDB" id="A0A9X2F281"/>
<sequence length="327" mass="37974">MNLHTPFDNFNFGNKTCYLSGESLTSTDQKTEVFPLWLQNRFQLQDKAFRHLNEKYTTYGKLKVPVSASLQAEVINPFEAKIEKAFTEGYEAVKDLSEHELFLWFGKIMYGIIFNEIQIALLEKPAGEPLSFSATLINKFSNHLRFVQSLFIPTEFEEFTPWSVSVYKVKQSEDCFDYRNEMNTLVASLQMNGFGVVVCMQDNGENKRLHRPAIELVRGKELHPIQFQEMNARFYYSAYLFNRIPQYVSLPPADTTKNYTISAMPLHGGEGRALFDNWNNKTYCQVLEAFWKPWGLVLFEIYKNPEQPMSFIVNEQGAFNESVELPY</sequence>
<dbReference type="EMBL" id="JAMWYS010000028">
    <property type="protein sequence ID" value="MCO4292866.1"/>
    <property type="molecule type" value="Genomic_DNA"/>
</dbReference>
<protein>
    <submittedName>
        <fullName evidence="1">Uncharacterized protein</fullName>
    </submittedName>
</protein>
<reference evidence="1" key="1">
    <citation type="submission" date="2022-06" db="EMBL/GenBank/DDBJ databases">
        <title>Solitalea sp. MAHUQ-68 isolated from rhizospheric soil.</title>
        <authorList>
            <person name="Huq M.A."/>
        </authorList>
    </citation>
    <scope>NUCLEOTIDE SEQUENCE</scope>
    <source>
        <strain evidence="1">MAHUQ-68</strain>
    </source>
</reference>
<proteinExistence type="predicted"/>